<feature type="region of interest" description="Disordered" evidence="1">
    <location>
        <begin position="164"/>
        <end position="190"/>
    </location>
</feature>
<dbReference type="InterPro" id="IPR017520">
    <property type="entry name" value="CHP03086"/>
</dbReference>
<dbReference type="Pfam" id="PF11716">
    <property type="entry name" value="MDMPI_N"/>
    <property type="match status" value="1"/>
</dbReference>
<evidence type="ECO:0000313" key="4">
    <source>
        <dbReference type="Proteomes" id="UP000279994"/>
    </source>
</evidence>
<name>A0A3N0GMU9_9ACTN</name>
<dbReference type="OrthoDB" id="5185819at2"/>
<gene>
    <name evidence="3" type="ORF">EFL26_12485</name>
</gene>
<evidence type="ECO:0000259" key="2">
    <source>
        <dbReference type="Pfam" id="PF11716"/>
    </source>
</evidence>
<reference evidence="3 4" key="1">
    <citation type="submission" date="2018-11" db="EMBL/GenBank/DDBJ databases">
        <authorList>
            <person name="Li F."/>
        </authorList>
    </citation>
    <scope>NUCLEOTIDE SEQUENCE [LARGE SCALE GENOMIC DNA]</scope>
    <source>
        <strain evidence="3 4">Gsoil 818</strain>
    </source>
</reference>
<dbReference type="NCBIfam" id="TIGR03086">
    <property type="entry name" value="TIGR03086 family metal-binding protein"/>
    <property type="match status" value="1"/>
</dbReference>
<organism evidence="3 4">
    <name type="scientific">Nocardioides pocheonensis</name>
    <dbReference type="NCBI Taxonomy" id="661485"/>
    <lineage>
        <taxon>Bacteria</taxon>
        <taxon>Bacillati</taxon>
        <taxon>Actinomycetota</taxon>
        <taxon>Actinomycetes</taxon>
        <taxon>Propionibacteriales</taxon>
        <taxon>Nocardioidaceae</taxon>
        <taxon>Nocardioides</taxon>
    </lineage>
</organism>
<dbReference type="SUPFAM" id="SSF109854">
    <property type="entry name" value="DinB/YfiT-like putative metalloenzymes"/>
    <property type="match status" value="1"/>
</dbReference>
<sequence>MELDTLYRRTVESWNEQVRRVGADQWDLPTPCSDWTVRGLVNHVTGEDLWTVPLLDGSTIEEVGDRFDGDLLGDDPGGVALRAADDAASAVAERLPAGGTVQLSYGEERLEEYVAQLAADHLVHGWDLAAAIGGPPRLDPDVVAGVASWFADREELYRSVGAIGPRAGTHDDPQDDLIAGFGRDPSWRVP</sequence>
<dbReference type="InterPro" id="IPR017517">
    <property type="entry name" value="Maleyloyr_isom"/>
</dbReference>
<proteinExistence type="predicted"/>
<dbReference type="EMBL" id="RJSF01000040">
    <property type="protein sequence ID" value="RNM13783.1"/>
    <property type="molecule type" value="Genomic_DNA"/>
</dbReference>
<dbReference type="GO" id="GO:0046872">
    <property type="term" value="F:metal ion binding"/>
    <property type="evidence" value="ECO:0007669"/>
    <property type="project" value="InterPro"/>
</dbReference>
<evidence type="ECO:0000256" key="1">
    <source>
        <dbReference type="SAM" id="MobiDB-lite"/>
    </source>
</evidence>
<protein>
    <submittedName>
        <fullName evidence="3">TIGR03086 family protein</fullName>
    </submittedName>
</protein>
<accession>A0A3N0GMU9</accession>
<dbReference type="NCBIfam" id="TIGR03083">
    <property type="entry name" value="maleylpyruvate isomerase family mycothiol-dependent enzyme"/>
    <property type="match status" value="1"/>
</dbReference>
<comment type="caution">
    <text evidence="3">The sequence shown here is derived from an EMBL/GenBank/DDBJ whole genome shotgun (WGS) entry which is preliminary data.</text>
</comment>
<dbReference type="AlphaFoldDB" id="A0A3N0GMU9"/>
<dbReference type="RefSeq" id="WP_123223190.1">
    <property type="nucleotide sequence ID" value="NZ_RJSF01000040.1"/>
</dbReference>
<feature type="domain" description="Mycothiol-dependent maleylpyruvate isomerase metal-binding" evidence="2">
    <location>
        <begin position="9"/>
        <end position="129"/>
    </location>
</feature>
<dbReference type="Gene3D" id="1.20.120.450">
    <property type="entry name" value="dinb family like domain"/>
    <property type="match status" value="1"/>
</dbReference>
<dbReference type="InterPro" id="IPR024344">
    <property type="entry name" value="MDMPI_metal-binding"/>
</dbReference>
<dbReference type="InterPro" id="IPR034660">
    <property type="entry name" value="DinB/YfiT-like"/>
</dbReference>
<keyword evidence="4" id="KW-1185">Reference proteome</keyword>
<evidence type="ECO:0000313" key="3">
    <source>
        <dbReference type="EMBL" id="RNM13783.1"/>
    </source>
</evidence>
<dbReference type="Proteomes" id="UP000279994">
    <property type="component" value="Unassembled WGS sequence"/>
</dbReference>